<reference evidence="2" key="1">
    <citation type="submission" date="2022-11" db="UniProtKB">
        <authorList>
            <consortium name="WormBaseParasite"/>
        </authorList>
    </citation>
    <scope>IDENTIFICATION</scope>
</reference>
<proteinExistence type="predicted"/>
<keyword evidence="1" id="KW-1185">Reference proteome</keyword>
<dbReference type="WBParaSite" id="nRc.2.0.1.t32322-RA">
    <property type="protein sequence ID" value="nRc.2.0.1.t32322-RA"/>
    <property type="gene ID" value="nRc.2.0.1.g32322"/>
</dbReference>
<evidence type="ECO:0000313" key="1">
    <source>
        <dbReference type="Proteomes" id="UP000887565"/>
    </source>
</evidence>
<name>A0A915K0W4_ROMCU</name>
<dbReference type="AlphaFoldDB" id="A0A915K0W4"/>
<organism evidence="1 2">
    <name type="scientific">Romanomermis culicivorax</name>
    <name type="common">Nematode worm</name>
    <dbReference type="NCBI Taxonomy" id="13658"/>
    <lineage>
        <taxon>Eukaryota</taxon>
        <taxon>Metazoa</taxon>
        <taxon>Ecdysozoa</taxon>
        <taxon>Nematoda</taxon>
        <taxon>Enoplea</taxon>
        <taxon>Dorylaimia</taxon>
        <taxon>Mermithida</taxon>
        <taxon>Mermithoidea</taxon>
        <taxon>Mermithidae</taxon>
        <taxon>Romanomermis</taxon>
    </lineage>
</organism>
<accession>A0A915K0W4</accession>
<dbReference type="Proteomes" id="UP000887565">
    <property type="component" value="Unplaced"/>
</dbReference>
<evidence type="ECO:0000313" key="2">
    <source>
        <dbReference type="WBParaSite" id="nRc.2.0.1.t32322-RA"/>
    </source>
</evidence>
<protein>
    <submittedName>
        <fullName evidence="2">Uncharacterized protein</fullName>
    </submittedName>
</protein>
<sequence>MRTKCDKETEKPKEMKTDSHEIICEYSDGPQFNEDDLQNVPYSELDAGDDDSEAVTMLSIGGSTAVGDTAPLLMKVGCCGGTWGLKPCCCWVKSGC</sequence>